<dbReference type="EC" id="6.1.1.5" evidence="14"/>
<dbReference type="SUPFAM" id="SSF50677">
    <property type="entry name" value="ValRS/IleRS/LeuRS editing domain"/>
    <property type="match status" value="1"/>
</dbReference>
<evidence type="ECO:0000256" key="10">
    <source>
        <dbReference type="ARBA" id="ARBA00022917"/>
    </source>
</evidence>
<name>A0A0R1M8V3_9LACO</name>
<accession>A0A0R1M8V3</accession>
<proteinExistence type="inferred from homology"/>
<comment type="catalytic activity">
    <reaction evidence="13 14">
        <text>tRNA(Ile) + L-isoleucine + ATP = L-isoleucyl-tRNA(Ile) + AMP + diphosphate</text>
        <dbReference type="Rhea" id="RHEA:11060"/>
        <dbReference type="Rhea" id="RHEA-COMP:9666"/>
        <dbReference type="Rhea" id="RHEA-COMP:9695"/>
        <dbReference type="ChEBI" id="CHEBI:30616"/>
        <dbReference type="ChEBI" id="CHEBI:33019"/>
        <dbReference type="ChEBI" id="CHEBI:58045"/>
        <dbReference type="ChEBI" id="CHEBI:78442"/>
        <dbReference type="ChEBI" id="CHEBI:78528"/>
        <dbReference type="ChEBI" id="CHEBI:456215"/>
        <dbReference type="EC" id="6.1.1.5"/>
    </reaction>
</comment>
<comment type="similarity">
    <text evidence="2 14">Belongs to the class-I aminoacyl-tRNA synthetase family. IleS type 1 subfamily.</text>
</comment>
<gene>
    <name evidence="14" type="primary">ileS</name>
    <name evidence="18" type="ORF">FC81_GL001555</name>
</gene>
<dbReference type="PATRIC" id="fig|1423731.3.peg.1595"/>
<evidence type="ECO:0000256" key="7">
    <source>
        <dbReference type="ARBA" id="ARBA00022741"/>
    </source>
</evidence>
<keyword evidence="8 14" id="KW-0862">Zinc</keyword>
<dbReference type="Proteomes" id="UP000051621">
    <property type="component" value="Unassembled WGS sequence"/>
</dbReference>
<evidence type="ECO:0000259" key="15">
    <source>
        <dbReference type="Pfam" id="PF00133"/>
    </source>
</evidence>
<evidence type="ECO:0000259" key="17">
    <source>
        <dbReference type="Pfam" id="PF08264"/>
    </source>
</evidence>
<evidence type="ECO:0000256" key="1">
    <source>
        <dbReference type="ARBA" id="ARBA00004496"/>
    </source>
</evidence>
<dbReference type="InterPro" id="IPR009080">
    <property type="entry name" value="tRNAsynth_Ia_anticodon-bd"/>
</dbReference>
<dbReference type="InterPro" id="IPR002301">
    <property type="entry name" value="Ile-tRNA-ligase"/>
</dbReference>
<protein>
    <recommendedName>
        <fullName evidence="14">Isoleucine--tRNA ligase</fullName>
        <ecNumber evidence="14">6.1.1.5</ecNumber>
    </recommendedName>
    <alternativeName>
        <fullName evidence="14">Isoleucyl-tRNA synthetase</fullName>
        <shortName evidence="14">IleRS</shortName>
    </alternativeName>
</protein>
<dbReference type="SUPFAM" id="SSF52374">
    <property type="entry name" value="Nucleotidylyl transferase"/>
    <property type="match status" value="1"/>
</dbReference>
<dbReference type="EMBL" id="AZEF01000027">
    <property type="protein sequence ID" value="KRL01410.1"/>
    <property type="molecule type" value="Genomic_DNA"/>
</dbReference>
<comment type="function">
    <text evidence="12 14">Catalyzes the attachment of isoleucine to tRNA(Ile). As IleRS can inadvertently accommodate and process structurally similar amino acids such as valine, to avoid such errors it has two additional distinct tRNA(Ile)-dependent editing activities. One activity is designated as 'pretransfer' editing and involves the hydrolysis of activated Val-AMP. The other activity is designated 'posttransfer' editing and involves deacylation of mischarged Val-tRNA(Ile).</text>
</comment>
<evidence type="ECO:0000313" key="19">
    <source>
        <dbReference type="Proteomes" id="UP000051621"/>
    </source>
</evidence>
<comment type="subcellular location">
    <subcellularLocation>
        <location evidence="1 14">Cytoplasm</location>
    </subcellularLocation>
</comment>
<dbReference type="GO" id="GO:0005524">
    <property type="term" value="F:ATP binding"/>
    <property type="evidence" value="ECO:0007669"/>
    <property type="project" value="UniProtKB-UniRule"/>
</dbReference>
<feature type="binding site" evidence="14">
    <location>
        <position position="925"/>
    </location>
    <ligand>
        <name>Zn(2+)</name>
        <dbReference type="ChEBI" id="CHEBI:29105"/>
    </ligand>
</feature>
<dbReference type="InterPro" id="IPR050081">
    <property type="entry name" value="Ile-tRNA_ligase"/>
</dbReference>
<keyword evidence="5 14" id="KW-0436">Ligase</keyword>
<feature type="domain" description="Aminoacyl-tRNA synthetase class Ia" evidence="15">
    <location>
        <begin position="42"/>
        <end position="650"/>
    </location>
</feature>
<evidence type="ECO:0000259" key="16">
    <source>
        <dbReference type="Pfam" id="PF06827"/>
    </source>
</evidence>
<feature type="short sequence motif" description="'KMSKS' region" evidence="14">
    <location>
        <begin position="611"/>
        <end position="615"/>
    </location>
</feature>
<dbReference type="CDD" id="cd00818">
    <property type="entry name" value="IleRS_core"/>
    <property type="match status" value="1"/>
</dbReference>
<keyword evidence="19" id="KW-1185">Reference proteome</keyword>
<feature type="binding site" evidence="14">
    <location>
        <position position="908"/>
    </location>
    <ligand>
        <name>Zn(2+)</name>
        <dbReference type="ChEBI" id="CHEBI:29105"/>
    </ligand>
</feature>
<feature type="binding site" evidence="14">
    <location>
        <position position="928"/>
    </location>
    <ligand>
        <name>Zn(2+)</name>
        <dbReference type="ChEBI" id="CHEBI:29105"/>
    </ligand>
</feature>
<evidence type="ECO:0000313" key="18">
    <source>
        <dbReference type="EMBL" id="KRL01410.1"/>
    </source>
</evidence>
<dbReference type="GO" id="GO:0000049">
    <property type="term" value="F:tRNA binding"/>
    <property type="evidence" value="ECO:0007669"/>
    <property type="project" value="InterPro"/>
</dbReference>
<evidence type="ECO:0000256" key="8">
    <source>
        <dbReference type="ARBA" id="ARBA00022833"/>
    </source>
</evidence>
<dbReference type="GO" id="GO:0006428">
    <property type="term" value="P:isoleucyl-tRNA aminoacylation"/>
    <property type="evidence" value="ECO:0007669"/>
    <property type="project" value="UniProtKB-UniRule"/>
</dbReference>
<reference evidence="18 19" key="1">
    <citation type="journal article" date="2015" name="Genome Announc.">
        <title>Expanding the biotechnology potential of lactobacilli through comparative genomics of 213 strains and associated genera.</title>
        <authorList>
            <person name="Sun Z."/>
            <person name="Harris H.M."/>
            <person name="McCann A."/>
            <person name="Guo C."/>
            <person name="Argimon S."/>
            <person name="Zhang W."/>
            <person name="Yang X."/>
            <person name="Jeffery I.B."/>
            <person name="Cooney J.C."/>
            <person name="Kagawa T.F."/>
            <person name="Liu W."/>
            <person name="Song Y."/>
            <person name="Salvetti E."/>
            <person name="Wrobel A."/>
            <person name="Rasinkangas P."/>
            <person name="Parkhill J."/>
            <person name="Rea M.C."/>
            <person name="O'Sullivan O."/>
            <person name="Ritari J."/>
            <person name="Douillard F.P."/>
            <person name="Paul Ross R."/>
            <person name="Yang R."/>
            <person name="Briner A.E."/>
            <person name="Felis G.E."/>
            <person name="de Vos W.M."/>
            <person name="Barrangou R."/>
            <person name="Klaenhammer T.R."/>
            <person name="Caufield P.W."/>
            <person name="Cui Y."/>
            <person name="Zhang H."/>
            <person name="O'Toole P.W."/>
        </authorList>
    </citation>
    <scope>NUCLEOTIDE SEQUENCE [LARGE SCALE GENOMIC DNA]</scope>
    <source>
        <strain evidence="18 19">DSM 19910</strain>
    </source>
</reference>
<dbReference type="InterPro" id="IPR033708">
    <property type="entry name" value="Anticodon_Ile_BEm"/>
</dbReference>
<keyword evidence="6 14" id="KW-0479">Metal-binding</keyword>
<dbReference type="Gene3D" id="3.90.740.10">
    <property type="entry name" value="Valyl/Leucyl/Isoleucyl-tRNA synthetase, editing domain"/>
    <property type="match status" value="1"/>
</dbReference>
<evidence type="ECO:0000256" key="11">
    <source>
        <dbReference type="ARBA" id="ARBA00023146"/>
    </source>
</evidence>
<evidence type="ECO:0000256" key="6">
    <source>
        <dbReference type="ARBA" id="ARBA00022723"/>
    </source>
</evidence>
<feature type="binding site" evidence="14">
    <location>
        <position position="905"/>
    </location>
    <ligand>
        <name>Zn(2+)</name>
        <dbReference type="ChEBI" id="CHEBI:29105"/>
    </ligand>
</feature>
<dbReference type="InterPro" id="IPR013155">
    <property type="entry name" value="M/V/L/I-tRNA-synth_anticd-bd"/>
</dbReference>
<dbReference type="FunFam" id="3.40.50.620:FF:000305">
    <property type="entry name" value="Isoleucine--tRNA ligase"/>
    <property type="match status" value="1"/>
</dbReference>
<dbReference type="GO" id="GO:0005829">
    <property type="term" value="C:cytosol"/>
    <property type="evidence" value="ECO:0007669"/>
    <property type="project" value="TreeGrafter"/>
</dbReference>
<dbReference type="PANTHER" id="PTHR42765">
    <property type="entry name" value="SOLEUCYL-TRNA SYNTHETASE"/>
    <property type="match status" value="1"/>
</dbReference>
<feature type="binding site" evidence="14">
    <location>
        <position position="614"/>
    </location>
    <ligand>
        <name>ATP</name>
        <dbReference type="ChEBI" id="CHEBI:30616"/>
    </ligand>
</feature>
<evidence type="ECO:0000256" key="9">
    <source>
        <dbReference type="ARBA" id="ARBA00022840"/>
    </source>
</evidence>
<comment type="caution">
    <text evidence="18">The sequence shown here is derived from an EMBL/GenBank/DDBJ whole genome shotgun (WGS) entry which is preliminary data.</text>
</comment>
<keyword evidence="10 14" id="KW-0648">Protein biosynthesis</keyword>
<keyword evidence="9 14" id="KW-0067">ATP-binding</keyword>
<dbReference type="GO" id="GO:0002161">
    <property type="term" value="F:aminoacyl-tRNA deacylase activity"/>
    <property type="evidence" value="ECO:0007669"/>
    <property type="project" value="InterPro"/>
</dbReference>
<dbReference type="Pfam" id="PF06827">
    <property type="entry name" value="zf-FPG_IleRS"/>
    <property type="match status" value="1"/>
</dbReference>
<dbReference type="InterPro" id="IPR002300">
    <property type="entry name" value="aa-tRNA-synth_Ia"/>
</dbReference>
<dbReference type="SUPFAM" id="SSF47323">
    <property type="entry name" value="Anticodon-binding domain of a subclass of class I aminoacyl-tRNA synthetases"/>
    <property type="match status" value="1"/>
</dbReference>
<comment type="domain">
    <text evidence="14">IleRS has two distinct active sites: one for aminoacylation and one for editing. The misactivated valine is translocated from the active site to the editing site, which sterically excludes the correctly activated isoleucine. The single editing site contains two valyl binding pockets, one specific for each substrate (Val-AMP or Val-tRNA(Ile)).</text>
</comment>
<feature type="binding site" evidence="14">
    <location>
        <position position="570"/>
    </location>
    <ligand>
        <name>L-isoleucyl-5'-AMP</name>
        <dbReference type="ChEBI" id="CHEBI:178002"/>
    </ligand>
</feature>
<dbReference type="FunFam" id="3.40.50.620:FF:000152">
    <property type="entry name" value="Isoleucine--tRNA ligase"/>
    <property type="match status" value="1"/>
</dbReference>
<sequence length="946" mass="107702">MRSFLLYKKGEKRMRVKDTLNLGKTKFPMRGNLPVREAERQVEWEENKVYERRQKLNEGKPSFVLHDGPPYANGNIHMGHALNKITKDIIVRSKSMMGFRAPYVPGWDTHGLPIEQQLKKAGVDRKALSVADFREKCREYALEQVDKQRADFKRLGVAGEWDNPYVTLDPTFEAQEIRVFGKMAEAGLIYKGKKPVFWSWSSESALAEAEVEYHDVTSPSAFYAEKVIDGKGVLDESKTYMVVWTTTPWTIPASEGITLDKGFDYSVVRPEGEQREFVLATDLVAENAERFGWDNYKIVKTLKGADLENVLAEHPFYPKRKLVTMLGDFVTLDAGTGLVHTAPGFGEDDFNVGKQYGLDIYVPVDDKGYMTDDAGEDFAGVFYEDANQIALDKLKAAGLLLKHMPYEHSYPFDWRTKKPIIFRATPQWFASVDKIRTDILGAIDKVKFFPSWGQKRLRNMIRDRGDWVISRQRVWGVPLPIFYGEDGEAIITPETVGHVADLFEKYGSNIWFQREAKDLLPADFTSKHSPNGKFTKETDIMDVWFDSGSSHQGVLAQRDYLTYPSDLYLEGSDQYRGWFNSSLITSVAFSGMAPYKQVLSQGFTLDGQGRKMSKSLGNTIVPAKVIKQMGAEIIRLWVLSVDSSADVRVSMDSFKQISEAYRKVRNTIRFLLANTTDFDPATDAVAFDEMESIDKYMEVMVNNFTKEILDDYANYNFMDIYKKLLNFITTSLSSFYLDVAKDVIYIEQENSHKRRSMQTALYDVVVRLAKLLTPVMPHTTEEIWKYLKEPEDYVQLAEMPPVHHFNNEVKLLQKWDSFMKIRSDVFKSLEKARNEKLIGKSFEAHLTLYVAEDVKRNLAALDTDVRQALIVSALEIKDLAVAPNEADKYNDGLAIVVEHAEGKVCPRCRMIKTDVGSDPDLPLLCASCAVLVKGNYPEALQEGLEE</sequence>
<dbReference type="NCBIfam" id="TIGR00392">
    <property type="entry name" value="ileS"/>
    <property type="match status" value="1"/>
</dbReference>
<dbReference type="InterPro" id="IPR009008">
    <property type="entry name" value="Val/Leu/Ile-tRNA-synth_edit"/>
</dbReference>
<dbReference type="PROSITE" id="PS00178">
    <property type="entry name" value="AA_TRNA_LIGASE_I"/>
    <property type="match status" value="1"/>
</dbReference>
<evidence type="ECO:0000256" key="2">
    <source>
        <dbReference type="ARBA" id="ARBA00006887"/>
    </source>
</evidence>
<feature type="short sequence motif" description="'HIGH' region" evidence="14">
    <location>
        <begin position="70"/>
        <end position="80"/>
    </location>
</feature>
<dbReference type="InterPro" id="IPR014729">
    <property type="entry name" value="Rossmann-like_a/b/a_fold"/>
</dbReference>
<dbReference type="AlphaFoldDB" id="A0A0R1M8V3"/>
<dbReference type="CDD" id="cd07960">
    <property type="entry name" value="Anticodon_Ia_Ile_BEm"/>
    <property type="match status" value="1"/>
</dbReference>
<dbReference type="InterPro" id="IPR023585">
    <property type="entry name" value="Ile-tRNA-ligase_type1"/>
</dbReference>
<dbReference type="Pfam" id="PF00133">
    <property type="entry name" value="tRNA-synt_1"/>
    <property type="match status" value="1"/>
</dbReference>
<dbReference type="HAMAP" id="MF_02002">
    <property type="entry name" value="Ile_tRNA_synth_type1"/>
    <property type="match status" value="1"/>
</dbReference>
<dbReference type="FunFam" id="1.10.730.20:FF:000001">
    <property type="entry name" value="Isoleucine--tRNA ligase"/>
    <property type="match status" value="1"/>
</dbReference>
<keyword evidence="11 14" id="KW-0030">Aminoacyl-tRNA synthetase</keyword>
<dbReference type="PRINTS" id="PR00984">
    <property type="entry name" value="TRNASYNTHILE"/>
</dbReference>
<dbReference type="Gene3D" id="1.10.10.830">
    <property type="entry name" value="Ile-tRNA synthetase CP2 domain-like"/>
    <property type="match status" value="1"/>
</dbReference>
<organism evidence="18 19">
    <name type="scientific">Liquorilactobacillus capillatus DSM 19910</name>
    <dbReference type="NCBI Taxonomy" id="1423731"/>
    <lineage>
        <taxon>Bacteria</taxon>
        <taxon>Bacillati</taxon>
        <taxon>Bacillota</taxon>
        <taxon>Bacilli</taxon>
        <taxon>Lactobacillales</taxon>
        <taxon>Lactobacillaceae</taxon>
        <taxon>Liquorilactobacillus</taxon>
    </lineage>
</organism>
<keyword evidence="4 14" id="KW-0963">Cytoplasm</keyword>
<evidence type="ECO:0000256" key="12">
    <source>
        <dbReference type="ARBA" id="ARBA00025217"/>
    </source>
</evidence>
<dbReference type="Gene3D" id="1.10.730.20">
    <property type="match status" value="1"/>
</dbReference>
<feature type="domain" description="Zinc finger FPG/IleRS-type" evidence="16">
    <location>
        <begin position="902"/>
        <end position="929"/>
    </location>
</feature>
<dbReference type="Pfam" id="PF08264">
    <property type="entry name" value="Anticodon_1"/>
    <property type="match status" value="1"/>
</dbReference>
<evidence type="ECO:0000256" key="4">
    <source>
        <dbReference type="ARBA" id="ARBA00022490"/>
    </source>
</evidence>
<keyword evidence="7 14" id="KW-0547">Nucleotide-binding</keyword>
<dbReference type="FunFam" id="1.10.10.830:FF:000001">
    <property type="entry name" value="Isoleucine--tRNA ligase"/>
    <property type="match status" value="1"/>
</dbReference>
<feature type="domain" description="Methionyl/Valyl/Leucyl/Isoleucyl-tRNA synthetase anticodon-binding" evidence="17">
    <location>
        <begin position="694"/>
        <end position="846"/>
    </location>
</feature>
<comment type="cofactor">
    <cofactor evidence="14">
        <name>Zn(2+)</name>
        <dbReference type="ChEBI" id="CHEBI:29105"/>
    </cofactor>
    <text evidence="14">Binds 1 zinc ion per subunit.</text>
</comment>
<dbReference type="Gene3D" id="3.40.50.620">
    <property type="entry name" value="HUPs"/>
    <property type="match status" value="2"/>
</dbReference>
<dbReference type="InterPro" id="IPR010663">
    <property type="entry name" value="Znf_FPG/IleRS"/>
</dbReference>
<dbReference type="GO" id="GO:0004822">
    <property type="term" value="F:isoleucine-tRNA ligase activity"/>
    <property type="evidence" value="ECO:0007669"/>
    <property type="project" value="UniProtKB-UniRule"/>
</dbReference>
<dbReference type="InterPro" id="IPR001412">
    <property type="entry name" value="aa-tRNA-synth_I_CS"/>
</dbReference>
<evidence type="ECO:0000256" key="14">
    <source>
        <dbReference type="HAMAP-Rule" id="MF_02002"/>
    </source>
</evidence>
<dbReference type="GO" id="GO:0008270">
    <property type="term" value="F:zinc ion binding"/>
    <property type="evidence" value="ECO:0007669"/>
    <property type="project" value="UniProtKB-UniRule"/>
</dbReference>
<evidence type="ECO:0000256" key="13">
    <source>
        <dbReference type="ARBA" id="ARBA00048359"/>
    </source>
</evidence>
<dbReference type="STRING" id="1423731.FC81_GL001555"/>
<comment type="subunit">
    <text evidence="3 14">Monomer.</text>
</comment>
<evidence type="ECO:0000256" key="5">
    <source>
        <dbReference type="ARBA" id="ARBA00022598"/>
    </source>
</evidence>
<dbReference type="PANTHER" id="PTHR42765:SF1">
    <property type="entry name" value="ISOLEUCINE--TRNA LIGASE, MITOCHONDRIAL"/>
    <property type="match status" value="1"/>
</dbReference>
<evidence type="ECO:0000256" key="3">
    <source>
        <dbReference type="ARBA" id="ARBA00011245"/>
    </source>
</evidence>